<organism evidence="1 2">
    <name type="scientific">Heterodera trifolii</name>
    <dbReference type="NCBI Taxonomy" id="157864"/>
    <lineage>
        <taxon>Eukaryota</taxon>
        <taxon>Metazoa</taxon>
        <taxon>Ecdysozoa</taxon>
        <taxon>Nematoda</taxon>
        <taxon>Chromadorea</taxon>
        <taxon>Rhabditida</taxon>
        <taxon>Tylenchina</taxon>
        <taxon>Tylenchomorpha</taxon>
        <taxon>Tylenchoidea</taxon>
        <taxon>Heteroderidae</taxon>
        <taxon>Heteroderinae</taxon>
        <taxon>Heterodera</taxon>
    </lineage>
</organism>
<gene>
    <name evidence="1" type="ORF">niasHT_026034</name>
</gene>
<sequence>MRQMTREVRADVWVPAKQPTKPKFLFQEWLTIGITTTTNNNSEGFFRECAECNKAFRNNDCYHHHLNSNFCALSKRCKKCGVIWDTKVRNRNGRRGHICDERYCQTCNNFHNMERGCFIQPIEPREIDLYCIMVFDLETMQHHALDPLQPKKENISQTSSLFELLAPAVLKTAIGEEGQQAVKSAVRIAWSLSASAVLRILLLTNKKWAKTHWRHL</sequence>
<dbReference type="EMBL" id="JBICBT010000745">
    <property type="protein sequence ID" value="KAL3102893.1"/>
    <property type="molecule type" value="Genomic_DNA"/>
</dbReference>
<protein>
    <recommendedName>
        <fullName evidence="3">C2H2-type domain-containing protein</fullName>
    </recommendedName>
</protein>
<evidence type="ECO:0000313" key="2">
    <source>
        <dbReference type="Proteomes" id="UP001620626"/>
    </source>
</evidence>
<comment type="caution">
    <text evidence="1">The sequence shown here is derived from an EMBL/GenBank/DDBJ whole genome shotgun (WGS) entry which is preliminary data.</text>
</comment>
<dbReference type="AlphaFoldDB" id="A0ABD2KJD3"/>
<keyword evidence="2" id="KW-1185">Reference proteome</keyword>
<proteinExistence type="predicted"/>
<name>A0ABD2KJD3_9BILA</name>
<evidence type="ECO:0008006" key="3">
    <source>
        <dbReference type="Google" id="ProtNLM"/>
    </source>
</evidence>
<dbReference type="Proteomes" id="UP001620626">
    <property type="component" value="Unassembled WGS sequence"/>
</dbReference>
<reference evidence="1 2" key="1">
    <citation type="submission" date="2024-10" db="EMBL/GenBank/DDBJ databases">
        <authorList>
            <person name="Kim D."/>
        </authorList>
    </citation>
    <scope>NUCLEOTIDE SEQUENCE [LARGE SCALE GENOMIC DNA]</scope>
    <source>
        <strain evidence="1">BH-2024</strain>
    </source>
</reference>
<evidence type="ECO:0000313" key="1">
    <source>
        <dbReference type="EMBL" id="KAL3102893.1"/>
    </source>
</evidence>
<accession>A0ABD2KJD3</accession>